<keyword evidence="3 8" id="KW-0732">Signal</keyword>
<dbReference type="CDD" id="cd00118">
    <property type="entry name" value="LysM"/>
    <property type="match status" value="1"/>
</dbReference>
<evidence type="ECO:0000259" key="9">
    <source>
        <dbReference type="PROSITE" id="PS51782"/>
    </source>
</evidence>
<dbReference type="SUPFAM" id="SSF54001">
    <property type="entry name" value="Cysteine proteinases"/>
    <property type="match status" value="1"/>
</dbReference>
<evidence type="ECO:0000256" key="5">
    <source>
        <dbReference type="ARBA" id="ARBA00022801"/>
    </source>
</evidence>
<dbReference type="Pfam" id="PF00877">
    <property type="entry name" value="NLPC_P60"/>
    <property type="match status" value="1"/>
</dbReference>
<evidence type="ECO:0000256" key="2">
    <source>
        <dbReference type="ARBA" id="ARBA00022670"/>
    </source>
</evidence>
<dbReference type="PROSITE" id="PS51782">
    <property type="entry name" value="LYSM"/>
    <property type="match status" value="1"/>
</dbReference>
<feature type="domain" description="NlpC/P60" evidence="10">
    <location>
        <begin position="178"/>
        <end position="300"/>
    </location>
</feature>
<dbReference type="PROSITE" id="PS51935">
    <property type="entry name" value="NLPC_P60"/>
    <property type="match status" value="1"/>
</dbReference>
<dbReference type="InterPro" id="IPR018392">
    <property type="entry name" value="LysM"/>
</dbReference>
<keyword evidence="4" id="KW-0677">Repeat</keyword>
<evidence type="ECO:0000256" key="1">
    <source>
        <dbReference type="ARBA" id="ARBA00007074"/>
    </source>
</evidence>
<dbReference type="Proteomes" id="UP000617979">
    <property type="component" value="Unassembled WGS sequence"/>
</dbReference>
<dbReference type="SUPFAM" id="SSF54106">
    <property type="entry name" value="LysM domain"/>
    <property type="match status" value="1"/>
</dbReference>
<evidence type="ECO:0000256" key="8">
    <source>
        <dbReference type="SAM" id="SignalP"/>
    </source>
</evidence>
<sequence>MVYHPDKKVMTSLTLAGSLLLGSQSVQAAAVFEQDAKTASHGNKGREWVQKVPPVQQAPQKLEFHVLSAGIQMNMGAAPGITSTGQTDSKGSTGDYVVKKGDTLSEIAAKHEMGLKVLMKMNPQVENPDRIYVGDQIRVRGSAKAPDHTFSSASVEESEERKGKTKLSGESQTRGGWKGTADAIIREARARLNATYQYGAEGPDRFDCSGFTRFVFKRNGYNLPRTSSSQAAYGSFVSRTNLRKGDLLFFRTGGGGISHVAIYMGDGKMIHATNPRNDVTISSLSERYWSERYAGARRVIR</sequence>
<dbReference type="InterPro" id="IPR051202">
    <property type="entry name" value="Peptidase_C40"/>
</dbReference>
<name>A0ABQ1GQQ3_9BACL</name>
<comment type="caution">
    <text evidence="11">The sequence shown here is derived from an EMBL/GenBank/DDBJ whole genome shotgun (WGS) entry which is preliminary data.</text>
</comment>
<keyword evidence="6" id="KW-0788">Thiol protease</keyword>
<dbReference type="PANTHER" id="PTHR47053:SF1">
    <property type="entry name" value="MUREIN DD-ENDOPEPTIDASE MEPH-RELATED"/>
    <property type="match status" value="1"/>
</dbReference>
<dbReference type="InterPro" id="IPR036779">
    <property type="entry name" value="LysM_dom_sf"/>
</dbReference>
<keyword evidence="12" id="KW-1185">Reference proteome</keyword>
<dbReference type="EMBL" id="BMEX01000007">
    <property type="protein sequence ID" value="GGA48527.1"/>
    <property type="molecule type" value="Genomic_DNA"/>
</dbReference>
<proteinExistence type="inferred from homology"/>
<dbReference type="InterPro" id="IPR038765">
    <property type="entry name" value="Papain-like_cys_pep_sf"/>
</dbReference>
<dbReference type="Pfam" id="PF01476">
    <property type="entry name" value="LysM"/>
    <property type="match status" value="1"/>
</dbReference>
<organism evidence="11 12">
    <name type="scientific">Kroppenstedtia guangzhouensis</name>
    <dbReference type="NCBI Taxonomy" id="1274356"/>
    <lineage>
        <taxon>Bacteria</taxon>
        <taxon>Bacillati</taxon>
        <taxon>Bacillota</taxon>
        <taxon>Bacilli</taxon>
        <taxon>Bacillales</taxon>
        <taxon>Thermoactinomycetaceae</taxon>
        <taxon>Kroppenstedtia</taxon>
    </lineage>
</organism>
<evidence type="ECO:0000256" key="3">
    <source>
        <dbReference type="ARBA" id="ARBA00022729"/>
    </source>
</evidence>
<evidence type="ECO:0000256" key="4">
    <source>
        <dbReference type="ARBA" id="ARBA00022737"/>
    </source>
</evidence>
<dbReference type="InterPro" id="IPR000064">
    <property type="entry name" value="NLP_P60_dom"/>
</dbReference>
<dbReference type="RefSeq" id="WP_188432591.1">
    <property type="nucleotide sequence ID" value="NZ_BMEX01000007.1"/>
</dbReference>
<gene>
    <name evidence="11" type="ORF">GCM10007416_22110</name>
</gene>
<dbReference type="Gene3D" id="3.90.1720.10">
    <property type="entry name" value="endopeptidase domain like (from Nostoc punctiforme)"/>
    <property type="match status" value="1"/>
</dbReference>
<protein>
    <recommendedName>
        <fullName evidence="13">Peptidoglycan endopeptidase LytE</fullName>
    </recommendedName>
</protein>
<feature type="region of interest" description="Disordered" evidence="7">
    <location>
        <begin position="143"/>
        <end position="176"/>
    </location>
</feature>
<keyword evidence="2" id="KW-0645">Protease</keyword>
<keyword evidence="5" id="KW-0378">Hydrolase</keyword>
<accession>A0ABQ1GQQ3</accession>
<comment type="similarity">
    <text evidence="1">Belongs to the peptidase C40 family.</text>
</comment>
<feature type="signal peptide" evidence="8">
    <location>
        <begin position="1"/>
        <end position="28"/>
    </location>
</feature>
<feature type="chain" id="PRO_5045553912" description="Peptidoglycan endopeptidase LytE" evidence="8">
    <location>
        <begin position="29"/>
        <end position="301"/>
    </location>
</feature>
<evidence type="ECO:0000313" key="11">
    <source>
        <dbReference type="EMBL" id="GGA48527.1"/>
    </source>
</evidence>
<evidence type="ECO:0000313" key="12">
    <source>
        <dbReference type="Proteomes" id="UP000617979"/>
    </source>
</evidence>
<dbReference type="PANTHER" id="PTHR47053">
    <property type="entry name" value="MUREIN DD-ENDOPEPTIDASE MEPH-RELATED"/>
    <property type="match status" value="1"/>
</dbReference>
<evidence type="ECO:0000259" key="10">
    <source>
        <dbReference type="PROSITE" id="PS51935"/>
    </source>
</evidence>
<feature type="domain" description="LysM" evidence="9">
    <location>
        <begin position="94"/>
        <end position="139"/>
    </location>
</feature>
<reference evidence="12" key="1">
    <citation type="journal article" date="2019" name="Int. J. Syst. Evol. Microbiol.">
        <title>The Global Catalogue of Microorganisms (GCM) 10K type strain sequencing project: providing services to taxonomists for standard genome sequencing and annotation.</title>
        <authorList>
            <consortium name="The Broad Institute Genomics Platform"/>
            <consortium name="The Broad Institute Genome Sequencing Center for Infectious Disease"/>
            <person name="Wu L."/>
            <person name="Ma J."/>
        </authorList>
    </citation>
    <scope>NUCLEOTIDE SEQUENCE [LARGE SCALE GENOMIC DNA]</scope>
    <source>
        <strain evidence="12">CGMCC 1.12404</strain>
    </source>
</reference>
<dbReference type="Gene3D" id="3.10.350.10">
    <property type="entry name" value="LysM domain"/>
    <property type="match status" value="1"/>
</dbReference>
<evidence type="ECO:0000256" key="7">
    <source>
        <dbReference type="SAM" id="MobiDB-lite"/>
    </source>
</evidence>
<evidence type="ECO:0008006" key="13">
    <source>
        <dbReference type="Google" id="ProtNLM"/>
    </source>
</evidence>
<dbReference type="SMART" id="SM00257">
    <property type="entry name" value="LysM"/>
    <property type="match status" value="1"/>
</dbReference>
<evidence type="ECO:0000256" key="6">
    <source>
        <dbReference type="ARBA" id="ARBA00022807"/>
    </source>
</evidence>